<dbReference type="InParanoid" id="A0A0D1YE73"/>
<dbReference type="GeneID" id="27317249"/>
<dbReference type="EMBL" id="KN847588">
    <property type="protein sequence ID" value="KIV98996.1"/>
    <property type="molecule type" value="Genomic_DNA"/>
</dbReference>
<dbReference type="VEuPathDB" id="FungiDB:PV09_09276"/>
<dbReference type="AlphaFoldDB" id="A0A0D1YE73"/>
<dbReference type="HOGENOM" id="CLU_138059_0_0_1"/>
<reference evidence="1 2" key="1">
    <citation type="submission" date="2015-01" db="EMBL/GenBank/DDBJ databases">
        <title>The Genome Sequence of Ochroconis gallopava CBS43764.</title>
        <authorList>
            <consortium name="The Broad Institute Genomics Platform"/>
            <person name="Cuomo C."/>
            <person name="de Hoog S."/>
            <person name="Gorbushina A."/>
            <person name="Stielow B."/>
            <person name="Teixiera M."/>
            <person name="Abouelleil A."/>
            <person name="Chapman S.B."/>
            <person name="Priest M."/>
            <person name="Young S.K."/>
            <person name="Wortman J."/>
            <person name="Nusbaum C."/>
            <person name="Birren B."/>
        </authorList>
    </citation>
    <scope>NUCLEOTIDE SEQUENCE [LARGE SCALE GENOMIC DNA]</scope>
    <source>
        <strain evidence="1 2">CBS 43764</strain>
    </source>
</reference>
<keyword evidence="2" id="KW-1185">Reference proteome</keyword>
<dbReference type="Proteomes" id="UP000053259">
    <property type="component" value="Unassembled WGS sequence"/>
</dbReference>
<dbReference type="Gene3D" id="3.30.230.90">
    <property type="match status" value="1"/>
</dbReference>
<proteinExistence type="predicted"/>
<name>A0A0D1YE73_9PEZI</name>
<protein>
    <recommendedName>
        <fullName evidence="3">Proteasome assembly chaperone 3</fullName>
    </recommendedName>
</protein>
<dbReference type="STRING" id="253628.A0A0D1YE73"/>
<gene>
    <name evidence="1" type="ORF">PV09_09276</name>
</gene>
<evidence type="ECO:0000313" key="2">
    <source>
        <dbReference type="Proteomes" id="UP000053259"/>
    </source>
</evidence>
<organism evidence="1 2">
    <name type="scientific">Verruconis gallopava</name>
    <dbReference type="NCBI Taxonomy" id="253628"/>
    <lineage>
        <taxon>Eukaryota</taxon>
        <taxon>Fungi</taxon>
        <taxon>Dikarya</taxon>
        <taxon>Ascomycota</taxon>
        <taxon>Pezizomycotina</taxon>
        <taxon>Dothideomycetes</taxon>
        <taxon>Pleosporomycetidae</taxon>
        <taxon>Venturiales</taxon>
        <taxon>Sympoventuriaceae</taxon>
        <taxon>Verruconis</taxon>
    </lineage>
</organism>
<accession>A0A0D1YE73</accession>
<evidence type="ECO:0000313" key="1">
    <source>
        <dbReference type="EMBL" id="KIV98996.1"/>
    </source>
</evidence>
<dbReference type="RefSeq" id="XP_016208866.1">
    <property type="nucleotide sequence ID" value="XM_016363306.1"/>
</dbReference>
<dbReference type="OrthoDB" id="5593278at2759"/>
<dbReference type="InterPro" id="IPR053720">
    <property type="entry name" value="Psm_Assembly_Chaperone"/>
</dbReference>
<sequence length="153" mass="15839">MASESDAPVITPFPAPSRTKMATVLSIPTKATSLLFSDKILLTLSQNGRLAHWVHVPLAPAPAADLHAPLRAVDPDTALLPDTHATATTILGGTVPGLDILGQTLATSLASAIASKSPGESRLLVLGLGLDRAMEAVRSEDFAELMGLCLDVL</sequence>
<evidence type="ECO:0008006" key="3">
    <source>
        <dbReference type="Google" id="ProtNLM"/>
    </source>
</evidence>